<comment type="caution">
    <text evidence="6">The sequence shown here is derived from an EMBL/GenBank/DDBJ whole genome shotgun (WGS) entry which is preliminary data.</text>
</comment>
<keyword evidence="5" id="KW-0862">Zinc</keyword>
<evidence type="ECO:0000256" key="4">
    <source>
        <dbReference type="ARBA" id="ARBA00022729"/>
    </source>
</evidence>
<organism evidence="6 7">
    <name type="scientific">Magnetovibrio blakemorei</name>
    <dbReference type="NCBI Taxonomy" id="28181"/>
    <lineage>
        <taxon>Bacteria</taxon>
        <taxon>Pseudomonadati</taxon>
        <taxon>Pseudomonadota</taxon>
        <taxon>Alphaproteobacteria</taxon>
        <taxon>Rhodospirillales</taxon>
        <taxon>Magnetovibrionaceae</taxon>
        <taxon>Magnetovibrio</taxon>
    </lineage>
</organism>
<dbReference type="Pfam" id="PF01297">
    <property type="entry name" value="ZnuA"/>
    <property type="match status" value="1"/>
</dbReference>
<dbReference type="InterPro" id="IPR006127">
    <property type="entry name" value="ZnuA-like"/>
</dbReference>
<proteinExistence type="inferred from homology"/>
<gene>
    <name evidence="6" type="ORF">BEN30_04775</name>
</gene>
<dbReference type="AlphaFoldDB" id="A0A1E5QAL7"/>
<dbReference type="SUPFAM" id="SSF53807">
    <property type="entry name" value="Helical backbone' metal receptor"/>
    <property type="match status" value="1"/>
</dbReference>
<accession>A0A1E5QAL7</accession>
<dbReference type="RefSeq" id="WP_069956885.1">
    <property type="nucleotide sequence ID" value="NZ_MCGG01000009.1"/>
</dbReference>
<dbReference type="PANTHER" id="PTHR42953">
    <property type="entry name" value="HIGH-AFFINITY ZINC UPTAKE SYSTEM PROTEIN ZNUA-RELATED"/>
    <property type="match status" value="1"/>
</dbReference>
<evidence type="ECO:0000256" key="1">
    <source>
        <dbReference type="ARBA" id="ARBA00011028"/>
    </source>
</evidence>
<reference evidence="7" key="1">
    <citation type="submission" date="2016-07" db="EMBL/GenBank/DDBJ databases">
        <authorList>
            <person name="Florea S."/>
            <person name="Webb J.S."/>
            <person name="Jaromczyk J."/>
            <person name="Schardl C.L."/>
        </authorList>
    </citation>
    <scope>NUCLEOTIDE SEQUENCE [LARGE SCALE GENOMIC DNA]</scope>
    <source>
        <strain evidence="7">MV-1</strain>
    </source>
</reference>
<dbReference type="STRING" id="28181.BEN30_04775"/>
<dbReference type="OrthoDB" id="7346865at2"/>
<name>A0A1E5QAL7_9PROT</name>
<dbReference type="Gene3D" id="3.40.50.1980">
    <property type="entry name" value="Nitrogenase molybdenum iron protein domain"/>
    <property type="match status" value="2"/>
</dbReference>
<keyword evidence="7" id="KW-1185">Reference proteome</keyword>
<dbReference type="PANTHER" id="PTHR42953:SF3">
    <property type="entry name" value="HIGH-AFFINITY ZINC UPTAKE SYSTEM PROTEIN ZNUA"/>
    <property type="match status" value="1"/>
</dbReference>
<dbReference type="Proteomes" id="UP000095347">
    <property type="component" value="Unassembled WGS sequence"/>
</dbReference>
<keyword evidence="5" id="KW-0864">Zinc transport</keyword>
<evidence type="ECO:0000256" key="3">
    <source>
        <dbReference type="ARBA" id="ARBA00022448"/>
    </source>
</evidence>
<keyword evidence="5" id="KW-0406">Ion transport</keyword>
<comment type="similarity">
    <text evidence="1">Belongs to the bacterial solute-binding protein 9 family.</text>
</comment>
<dbReference type="GO" id="GO:0006829">
    <property type="term" value="P:zinc ion transport"/>
    <property type="evidence" value="ECO:0007669"/>
    <property type="project" value="UniProtKB-KW"/>
</dbReference>
<keyword evidence="4" id="KW-0732">Signal</keyword>
<evidence type="ECO:0000256" key="2">
    <source>
        <dbReference type="ARBA" id="ARBA00015915"/>
    </source>
</evidence>
<dbReference type="GO" id="GO:0046872">
    <property type="term" value="F:metal ion binding"/>
    <property type="evidence" value="ECO:0007669"/>
    <property type="project" value="InterPro"/>
</dbReference>
<dbReference type="EMBL" id="MCGG01000009">
    <property type="protein sequence ID" value="OEJ69031.1"/>
    <property type="molecule type" value="Genomic_DNA"/>
</dbReference>
<protein>
    <recommendedName>
        <fullName evidence="2">High-affinity zinc uptake system protein ZnuA</fullName>
    </recommendedName>
</protein>
<dbReference type="InterPro" id="IPR050492">
    <property type="entry name" value="Bact_metal-bind_prot9"/>
</dbReference>
<evidence type="ECO:0000313" key="6">
    <source>
        <dbReference type="EMBL" id="OEJ69031.1"/>
    </source>
</evidence>
<sequence length="325" mass="35763">MRALHLFAPFPIKPLVLFVAILASALLTLGPVQAFAAPPKVVASIKPVQALVKAVMGELGDPVLLIPATASPHQFSLKPSQARTLEDADVVFWIGPQLEIALSGPLEKLASSAQVVELLKAPRLRRLNYEPEDADHENEAEDEHGHTGVDPHIWLSPSNARALISHIADVLSEIDPANADTYEHNADQARQKIGILARKTMQYVAAMRYVPYLVQHDGFSYLALEFGFNEVGHIQTTPGREPGAKHVADIMELIKVKEVKCLLHEPQFPPKMALRLQAETGIALREVDPMGTNLPLSEDTYLRIIQDIISSMEMCMQPRLQPSAE</sequence>
<evidence type="ECO:0000313" key="7">
    <source>
        <dbReference type="Proteomes" id="UP000095347"/>
    </source>
</evidence>
<evidence type="ECO:0000256" key="5">
    <source>
        <dbReference type="ARBA" id="ARBA00022906"/>
    </source>
</evidence>
<keyword evidence="3" id="KW-0813">Transport</keyword>